<sequence length="88" mass="9240">MTTLNLPAPDRRTVLRRRIRPPVAAKEGRDAWGGDACRAAPATTLSGGPVPGSTASEAGGCADDRCSPGRQNHRDVPHAVAVISRWCP</sequence>
<dbReference type="EMBL" id="BMQJ01000013">
    <property type="protein sequence ID" value="GGQ13383.1"/>
    <property type="molecule type" value="Genomic_DNA"/>
</dbReference>
<dbReference type="RefSeq" id="WP_189248845.1">
    <property type="nucleotide sequence ID" value="NZ_BMQJ01000013.1"/>
</dbReference>
<evidence type="ECO:0000256" key="1">
    <source>
        <dbReference type="SAM" id="MobiDB-lite"/>
    </source>
</evidence>
<evidence type="ECO:0000313" key="3">
    <source>
        <dbReference type="Proteomes" id="UP000611554"/>
    </source>
</evidence>
<name>A0ABQ2R4H8_9ACTN</name>
<reference evidence="3" key="1">
    <citation type="journal article" date="2019" name="Int. J. Syst. Evol. Microbiol.">
        <title>The Global Catalogue of Microorganisms (GCM) 10K type strain sequencing project: providing services to taxonomists for standard genome sequencing and annotation.</title>
        <authorList>
            <consortium name="The Broad Institute Genomics Platform"/>
            <consortium name="The Broad Institute Genome Sequencing Center for Infectious Disease"/>
            <person name="Wu L."/>
            <person name="Ma J."/>
        </authorList>
    </citation>
    <scope>NUCLEOTIDE SEQUENCE [LARGE SCALE GENOMIC DNA]</scope>
    <source>
        <strain evidence="3">JCM 3115</strain>
    </source>
</reference>
<organism evidence="2 3">
    <name type="scientific">Streptosporangium pseudovulgare</name>
    <dbReference type="NCBI Taxonomy" id="35765"/>
    <lineage>
        <taxon>Bacteria</taxon>
        <taxon>Bacillati</taxon>
        <taxon>Actinomycetota</taxon>
        <taxon>Actinomycetes</taxon>
        <taxon>Streptosporangiales</taxon>
        <taxon>Streptosporangiaceae</taxon>
        <taxon>Streptosporangium</taxon>
    </lineage>
</organism>
<protein>
    <submittedName>
        <fullName evidence="2">Uncharacterized protein</fullName>
    </submittedName>
</protein>
<feature type="compositionally biased region" description="Basic and acidic residues" evidence="1">
    <location>
        <begin position="62"/>
        <end position="73"/>
    </location>
</feature>
<dbReference type="Proteomes" id="UP000611554">
    <property type="component" value="Unassembled WGS sequence"/>
</dbReference>
<feature type="region of interest" description="Disordered" evidence="1">
    <location>
        <begin position="42"/>
        <end position="73"/>
    </location>
</feature>
<gene>
    <name evidence="2" type="ORF">GCM10010140_49370</name>
</gene>
<keyword evidence="3" id="KW-1185">Reference proteome</keyword>
<evidence type="ECO:0000313" key="2">
    <source>
        <dbReference type="EMBL" id="GGQ13383.1"/>
    </source>
</evidence>
<comment type="caution">
    <text evidence="2">The sequence shown here is derived from an EMBL/GenBank/DDBJ whole genome shotgun (WGS) entry which is preliminary data.</text>
</comment>
<proteinExistence type="predicted"/>
<accession>A0ABQ2R4H8</accession>